<keyword evidence="4" id="KW-1133">Transmembrane helix</keyword>
<feature type="domain" description="Letm1 RBD" evidence="9">
    <location>
        <begin position="272"/>
        <end position="463"/>
    </location>
</feature>
<evidence type="ECO:0000259" key="9">
    <source>
        <dbReference type="PROSITE" id="PS51758"/>
    </source>
</evidence>
<evidence type="ECO:0000256" key="7">
    <source>
        <dbReference type="PROSITE-ProRule" id="PRU01094"/>
    </source>
</evidence>
<dbReference type="Proteomes" id="UP001212997">
    <property type="component" value="Unassembled WGS sequence"/>
</dbReference>
<dbReference type="PANTHER" id="PTHR14009">
    <property type="entry name" value="LEUCINE ZIPPER-EF-HAND CONTAINING TRANSMEMBRANE PROTEIN"/>
    <property type="match status" value="1"/>
</dbReference>
<keyword evidence="2" id="KW-0812">Transmembrane</keyword>
<dbReference type="EMBL" id="JANAWD010000020">
    <property type="protein sequence ID" value="KAJ3490931.1"/>
    <property type="molecule type" value="Genomic_DNA"/>
</dbReference>
<keyword evidence="6" id="KW-0472">Membrane</keyword>
<evidence type="ECO:0000256" key="3">
    <source>
        <dbReference type="ARBA" id="ARBA00022792"/>
    </source>
</evidence>
<gene>
    <name evidence="10" type="ORF">NLI96_g1098</name>
</gene>
<evidence type="ECO:0000256" key="8">
    <source>
        <dbReference type="SAM" id="MobiDB-lite"/>
    </source>
</evidence>
<comment type="subcellular location">
    <subcellularLocation>
        <location evidence="1">Mitochondrion inner membrane</location>
        <topology evidence="1">Single-pass membrane protein</topology>
    </subcellularLocation>
</comment>
<sequence>MTLGEIRHNLNCLCLFSCIEITLDRDCLHSSFSFGTSLFFAFSSGISGVEVSQVALYDRSPWEGWVGGTPVSNAEWDEDILQSQDIRPLTITALGPTCKLTNMYNSRPTPPLASVSDVKQEGVPPSPPPLKKHKVELRPAPMKTPKPQVLAGPPPVQAVSPHPTVIESQSSKTDEASTASSAEKPESIKDTNKRDLEVASQHGILAPPPEGSSRFYKLFHQAKELFKFYYRGLKLINTNRLRVNEMTRRVKAGGPPLTRWETRFIQTYRADALKLIPFALIIIVIEEILPLVVLYTPFLLPSTCILPSQKERIDGKKRGKQQGYALTMHSVFEEIFQKGQSDPSLSVQSLLEGPGLTSMSGLLGIPTWGPSALVRYRFNKHLTSVRADDALLIKEDMGASLTRSELREALEERGLLTEGFTIKQWQSRLRWWLSHVQSAETAENADPVRERIMLVSRGATGRF</sequence>
<proteinExistence type="predicted"/>
<evidence type="ECO:0000256" key="1">
    <source>
        <dbReference type="ARBA" id="ARBA00004434"/>
    </source>
</evidence>
<evidence type="ECO:0000256" key="5">
    <source>
        <dbReference type="ARBA" id="ARBA00023128"/>
    </source>
</evidence>
<feature type="compositionally biased region" description="Polar residues" evidence="8">
    <location>
        <begin position="166"/>
        <end position="181"/>
    </location>
</feature>
<dbReference type="InterPro" id="IPR044202">
    <property type="entry name" value="LETM1/MDM38-like"/>
</dbReference>
<dbReference type="AlphaFoldDB" id="A0AAD5VGR7"/>
<feature type="region of interest" description="Disordered" evidence="8">
    <location>
        <begin position="110"/>
        <end position="192"/>
    </location>
</feature>
<keyword evidence="11" id="KW-1185">Reference proteome</keyword>
<dbReference type="Pfam" id="PF07766">
    <property type="entry name" value="LETM1_RBD"/>
    <property type="match status" value="2"/>
</dbReference>
<evidence type="ECO:0000313" key="11">
    <source>
        <dbReference type="Proteomes" id="UP001212997"/>
    </source>
</evidence>
<evidence type="ECO:0000256" key="2">
    <source>
        <dbReference type="ARBA" id="ARBA00022692"/>
    </source>
</evidence>
<dbReference type="PANTHER" id="PTHR14009:SF1">
    <property type="entry name" value="MITOCHONDRIAL PROTON_CALCIUM EXCHANGER PROTEIN"/>
    <property type="match status" value="1"/>
</dbReference>
<feature type="compositionally biased region" description="Basic and acidic residues" evidence="8">
    <location>
        <begin position="183"/>
        <end position="192"/>
    </location>
</feature>
<dbReference type="GO" id="GO:0043022">
    <property type="term" value="F:ribosome binding"/>
    <property type="evidence" value="ECO:0007669"/>
    <property type="project" value="InterPro"/>
</dbReference>
<name>A0AAD5VGR7_9APHY</name>
<comment type="caution">
    <text evidence="10">The sequence shown here is derived from an EMBL/GenBank/DDBJ whole genome shotgun (WGS) entry which is preliminary data.</text>
</comment>
<evidence type="ECO:0000313" key="10">
    <source>
        <dbReference type="EMBL" id="KAJ3490931.1"/>
    </source>
</evidence>
<dbReference type="GO" id="GO:0030003">
    <property type="term" value="P:intracellular monoatomic cation homeostasis"/>
    <property type="evidence" value="ECO:0007669"/>
    <property type="project" value="TreeGrafter"/>
</dbReference>
<keyword evidence="5 7" id="KW-0496">Mitochondrion</keyword>
<evidence type="ECO:0000256" key="6">
    <source>
        <dbReference type="ARBA" id="ARBA00023136"/>
    </source>
</evidence>
<dbReference type="GO" id="GO:0005743">
    <property type="term" value="C:mitochondrial inner membrane"/>
    <property type="evidence" value="ECO:0007669"/>
    <property type="project" value="UniProtKB-SubCell"/>
</dbReference>
<organism evidence="10 11">
    <name type="scientific">Meripilus lineatus</name>
    <dbReference type="NCBI Taxonomy" id="2056292"/>
    <lineage>
        <taxon>Eukaryota</taxon>
        <taxon>Fungi</taxon>
        <taxon>Dikarya</taxon>
        <taxon>Basidiomycota</taxon>
        <taxon>Agaricomycotina</taxon>
        <taxon>Agaricomycetes</taxon>
        <taxon>Polyporales</taxon>
        <taxon>Meripilaceae</taxon>
        <taxon>Meripilus</taxon>
    </lineage>
</organism>
<evidence type="ECO:0000256" key="4">
    <source>
        <dbReference type="ARBA" id="ARBA00022989"/>
    </source>
</evidence>
<keyword evidence="3" id="KW-0999">Mitochondrion inner membrane</keyword>
<accession>A0AAD5VGR7</accession>
<reference evidence="10" key="1">
    <citation type="submission" date="2022-07" db="EMBL/GenBank/DDBJ databases">
        <title>Genome Sequence of Physisporinus lineatus.</title>
        <authorList>
            <person name="Buettner E."/>
        </authorList>
    </citation>
    <scope>NUCLEOTIDE SEQUENCE</scope>
    <source>
        <strain evidence="10">VT162</strain>
    </source>
</reference>
<dbReference type="PROSITE" id="PS51758">
    <property type="entry name" value="LETM1_RBD"/>
    <property type="match status" value="1"/>
</dbReference>
<dbReference type="InterPro" id="IPR033122">
    <property type="entry name" value="LETM1-like_RBD"/>
</dbReference>
<protein>
    <recommendedName>
        <fullName evidence="9">Letm1 RBD domain-containing protein</fullName>
    </recommendedName>
</protein>